<proteinExistence type="predicted"/>
<dbReference type="Proteomes" id="UP000219331">
    <property type="component" value="Unassembled WGS sequence"/>
</dbReference>
<evidence type="ECO:0000313" key="2">
    <source>
        <dbReference type="Proteomes" id="UP000219331"/>
    </source>
</evidence>
<dbReference type="SUPFAM" id="SSF160719">
    <property type="entry name" value="gpW/gp25-like"/>
    <property type="match status" value="1"/>
</dbReference>
<gene>
    <name evidence="1" type="ORF">SAMN05421512_1204</name>
</gene>
<reference evidence="1 2" key="1">
    <citation type="submission" date="2017-08" db="EMBL/GenBank/DDBJ databases">
        <authorList>
            <person name="de Groot N.N."/>
        </authorList>
    </citation>
    <scope>NUCLEOTIDE SEQUENCE [LARGE SCALE GENOMIC DNA]</scope>
    <source>
        <strain evidence="1 2">USBA 352</strain>
    </source>
</reference>
<dbReference type="OrthoDB" id="9802846at2"/>
<dbReference type="EMBL" id="OBML01000020">
    <property type="protein sequence ID" value="SOC27644.1"/>
    <property type="molecule type" value="Genomic_DNA"/>
</dbReference>
<dbReference type="Gene3D" id="3.10.450.40">
    <property type="match status" value="1"/>
</dbReference>
<sequence length="135" mass="14809">MRTGISAQTGKVLTGWDHCVQSLGKILTTRFNSRVMRRDFGSRIPDLQDANANERTLLELYVAIAEAVEDPVNGEPGFRLRTIELAAGGRSGRFVFILEGDYYPRGHLGDYSLREPRVADLAVGSGSRLVLEAAS</sequence>
<name>A0A285TU74_9HYPH</name>
<organism evidence="1 2">
    <name type="scientific">Stappia indica</name>
    <dbReference type="NCBI Taxonomy" id="538381"/>
    <lineage>
        <taxon>Bacteria</taxon>
        <taxon>Pseudomonadati</taxon>
        <taxon>Pseudomonadota</taxon>
        <taxon>Alphaproteobacteria</taxon>
        <taxon>Hyphomicrobiales</taxon>
        <taxon>Stappiaceae</taxon>
        <taxon>Stappia</taxon>
    </lineage>
</organism>
<keyword evidence="2" id="KW-1185">Reference proteome</keyword>
<dbReference type="AlphaFoldDB" id="A0A285TU74"/>
<dbReference type="RefSeq" id="WP_097176719.1">
    <property type="nucleotide sequence ID" value="NZ_OBML01000020.1"/>
</dbReference>
<evidence type="ECO:0000313" key="1">
    <source>
        <dbReference type="EMBL" id="SOC27644.1"/>
    </source>
</evidence>
<accession>A0A285TU74</accession>
<protein>
    <recommendedName>
        <fullName evidence="3">IraD/Gp25-like domain-containing protein</fullName>
    </recommendedName>
</protein>
<evidence type="ECO:0008006" key="3">
    <source>
        <dbReference type="Google" id="ProtNLM"/>
    </source>
</evidence>